<accession>A0AAQ3JYA7</accession>
<dbReference type="Proteomes" id="UP001327560">
    <property type="component" value="Chromosome 2"/>
</dbReference>
<keyword evidence="2" id="KW-1185">Reference proteome</keyword>
<name>A0AAQ3JYA7_9LILI</name>
<dbReference type="InterPro" id="IPR025322">
    <property type="entry name" value="PADRE_dom"/>
</dbReference>
<dbReference type="Pfam" id="PF14009">
    <property type="entry name" value="PADRE"/>
    <property type="match status" value="1"/>
</dbReference>
<sequence length="153" mass="17147">MGNAACRPNAIRVVNGDGSMEEFAYSVSVAQLIVESPGHFICDSINLIIGCRVPGLSADDKLKRRRLYFFLPMDMLFSVLTEEEMAALSSRASAATTKKKKKRRRALAFMNINIYVGRRIFPALLFRELCLVPAEAKRVRSGRPSEAPPRRRT</sequence>
<reference evidence="1 2" key="1">
    <citation type="submission" date="2023-10" db="EMBL/GenBank/DDBJ databases">
        <title>Chromosome-scale genome assembly provides insights into flower coloration mechanisms of Canna indica.</title>
        <authorList>
            <person name="Li C."/>
        </authorList>
    </citation>
    <scope>NUCLEOTIDE SEQUENCE [LARGE SCALE GENOMIC DNA]</scope>
    <source>
        <tissue evidence="1">Flower</tissue>
    </source>
</reference>
<dbReference type="AlphaFoldDB" id="A0AAQ3JYA7"/>
<gene>
    <name evidence="1" type="ORF">Cni_G07173</name>
</gene>
<evidence type="ECO:0000313" key="2">
    <source>
        <dbReference type="Proteomes" id="UP001327560"/>
    </source>
</evidence>
<dbReference type="PANTHER" id="PTHR33052">
    <property type="entry name" value="DUF4228 DOMAIN PROTEIN-RELATED"/>
    <property type="match status" value="1"/>
</dbReference>
<evidence type="ECO:0000313" key="1">
    <source>
        <dbReference type="EMBL" id="WOK98461.1"/>
    </source>
</evidence>
<dbReference type="EMBL" id="CP136891">
    <property type="protein sequence ID" value="WOK98461.1"/>
    <property type="molecule type" value="Genomic_DNA"/>
</dbReference>
<protein>
    <submittedName>
        <fullName evidence="1">Uncharacterized protein</fullName>
    </submittedName>
</protein>
<proteinExistence type="predicted"/>
<organism evidence="1 2">
    <name type="scientific">Canna indica</name>
    <name type="common">Indian-shot</name>
    <dbReference type="NCBI Taxonomy" id="4628"/>
    <lineage>
        <taxon>Eukaryota</taxon>
        <taxon>Viridiplantae</taxon>
        <taxon>Streptophyta</taxon>
        <taxon>Embryophyta</taxon>
        <taxon>Tracheophyta</taxon>
        <taxon>Spermatophyta</taxon>
        <taxon>Magnoliopsida</taxon>
        <taxon>Liliopsida</taxon>
        <taxon>Zingiberales</taxon>
        <taxon>Cannaceae</taxon>
        <taxon>Canna</taxon>
    </lineage>
</organism>